<dbReference type="CDD" id="cd18746">
    <property type="entry name" value="PIN_VapC4-5_FitB-like"/>
    <property type="match status" value="1"/>
</dbReference>
<dbReference type="InterPro" id="IPR002716">
    <property type="entry name" value="PIN_dom"/>
</dbReference>
<evidence type="ECO:0000256" key="1">
    <source>
        <dbReference type="ARBA" id="ARBA00001946"/>
    </source>
</evidence>
<evidence type="ECO:0000256" key="3">
    <source>
        <dbReference type="ARBA" id="ARBA00022722"/>
    </source>
</evidence>
<keyword evidence="3" id="KW-0540">Nuclease</keyword>
<dbReference type="GO" id="GO:0004518">
    <property type="term" value="F:nuclease activity"/>
    <property type="evidence" value="ECO:0007669"/>
    <property type="project" value="UniProtKB-KW"/>
</dbReference>
<dbReference type="InterPro" id="IPR050556">
    <property type="entry name" value="Type_II_TA_system_RNase"/>
</dbReference>
<keyword evidence="6" id="KW-0460">Magnesium</keyword>
<dbReference type="SUPFAM" id="SSF88723">
    <property type="entry name" value="PIN domain-like"/>
    <property type="match status" value="1"/>
</dbReference>
<evidence type="ECO:0000256" key="7">
    <source>
        <dbReference type="ARBA" id="ARBA00038093"/>
    </source>
</evidence>
<dbReference type="RefSeq" id="WP_132302762.1">
    <property type="nucleotide sequence ID" value="NZ_CP170642.1"/>
</dbReference>
<protein>
    <recommendedName>
        <fullName evidence="8">PIN domain-containing protein</fullName>
    </recommendedName>
</protein>
<keyword evidence="10" id="KW-1185">Reference proteome</keyword>
<keyword evidence="5" id="KW-0378">Hydrolase</keyword>
<evidence type="ECO:0000256" key="2">
    <source>
        <dbReference type="ARBA" id="ARBA00022649"/>
    </source>
</evidence>
<evidence type="ECO:0000313" key="10">
    <source>
        <dbReference type="Proteomes" id="UP000295496"/>
    </source>
</evidence>
<dbReference type="PANTHER" id="PTHR33653:SF1">
    <property type="entry name" value="RIBONUCLEASE VAPC2"/>
    <property type="match status" value="1"/>
</dbReference>
<accession>A0A4R1KPH7</accession>
<dbReference type="Pfam" id="PF01850">
    <property type="entry name" value="PIN"/>
    <property type="match status" value="1"/>
</dbReference>
<dbReference type="Proteomes" id="UP000295496">
    <property type="component" value="Unassembled WGS sequence"/>
</dbReference>
<feature type="domain" description="PIN" evidence="8">
    <location>
        <begin position="2"/>
        <end position="129"/>
    </location>
</feature>
<gene>
    <name evidence="9" type="ORF">EV692_2195</name>
</gene>
<evidence type="ECO:0000256" key="4">
    <source>
        <dbReference type="ARBA" id="ARBA00022723"/>
    </source>
</evidence>
<dbReference type="GO" id="GO:0046872">
    <property type="term" value="F:metal ion binding"/>
    <property type="evidence" value="ECO:0007669"/>
    <property type="project" value="UniProtKB-KW"/>
</dbReference>
<dbReference type="AlphaFoldDB" id="A0A4R1KPH7"/>
<reference evidence="9 10" key="1">
    <citation type="submission" date="2019-03" db="EMBL/GenBank/DDBJ databases">
        <title>Genomic Encyclopedia of Type Strains, Phase IV (KMG-IV): sequencing the most valuable type-strain genomes for metagenomic binning, comparative biology and taxonomic classification.</title>
        <authorList>
            <person name="Goeker M."/>
        </authorList>
    </citation>
    <scope>NUCLEOTIDE SEQUENCE [LARGE SCALE GENOMIC DNA]</scope>
    <source>
        <strain evidence="9 10">DSM 10053</strain>
    </source>
</reference>
<evidence type="ECO:0000256" key="5">
    <source>
        <dbReference type="ARBA" id="ARBA00022801"/>
    </source>
</evidence>
<dbReference type="PANTHER" id="PTHR33653">
    <property type="entry name" value="RIBONUCLEASE VAPC2"/>
    <property type="match status" value="1"/>
</dbReference>
<evidence type="ECO:0000256" key="6">
    <source>
        <dbReference type="ARBA" id="ARBA00022842"/>
    </source>
</evidence>
<dbReference type="GO" id="GO:0016787">
    <property type="term" value="F:hydrolase activity"/>
    <property type="evidence" value="ECO:0007669"/>
    <property type="project" value="UniProtKB-KW"/>
</dbReference>
<dbReference type="EMBL" id="SMGJ01000009">
    <property type="protein sequence ID" value="TCK66926.1"/>
    <property type="molecule type" value="Genomic_DNA"/>
</dbReference>
<evidence type="ECO:0000259" key="8">
    <source>
        <dbReference type="Pfam" id="PF01850"/>
    </source>
</evidence>
<name>A0A4R1KPH7_9PAST</name>
<organism evidence="9 10">
    <name type="scientific">Lonepinella koalarum</name>
    <dbReference type="NCBI Taxonomy" id="53417"/>
    <lineage>
        <taxon>Bacteria</taxon>
        <taxon>Pseudomonadati</taxon>
        <taxon>Pseudomonadota</taxon>
        <taxon>Gammaproteobacteria</taxon>
        <taxon>Pasteurellales</taxon>
        <taxon>Pasteurellaceae</taxon>
        <taxon>Lonepinella</taxon>
    </lineage>
</organism>
<comment type="cofactor">
    <cofactor evidence="1">
        <name>Mg(2+)</name>
        <dbReference type="ChEBI" id="CHEBI:18420"/>
    </cofactor>
</comment>
<keyword evidence="4" id="KW-0479">Metal-binding</keyword>
<proteinExistence type="inferred from homology"/>
<evidence type="ECO:0000313" key="9">
    <source>
        <dbReference type="EMBL" id="TCK66926.1"/>
    </source>
</evidence>
<sequence length="138" mass="15825">MYLLDSNIIAEIRKIKSGKANTGVVNWIKQRPITQLYTCEIVIMEILRGIALKKRKDPMQAQSLQNWFDHFVLPTFSGRILTINTQTSRICATFHTPNPRPENDCWIAAIASANKLTLLTRNTKDFQDLPINIINPFQ</sequence>
<comment type="similarity">
    <text evidence="7">Belongs to the PINc/VapC protein family.</text>
</comment>
<dbReference type="InterPro" id="IPR029060">
    <property type="entry name" value="PIN-like_dom_sf"/>
</dbReference>
<dbReference type="Gene3D" id="3.40.50.1010">
    <property type="entry name" value="5'-nuclease"/>
    <property type="match status" value="1"/>
</dbReference>
<comment type="caution">
    <text evidence="9">The sequence shown here is derived from an EMBL/GenBank/DDBJ whole genome shotgun (WGS) entry which is preliminary data.</text>
</comment>
<keyword evidence="2" id="KW-1277">Toxin-antitoxin system</keyword>